<evidence type="ECO:0000313" key="9">
    <source>
        <dbReference type="EMBL" id="SIP73518.1"/>
    </source>
</evidence>
<name>A0A1N6MXB4_9GAMM</name>
<accession>A0A1N6MXB4</accession>
<dbReference type="GO" id="GO:0008408">
    <property type="term" value="F:3'-5' exonuclease activity"/>
    <property type="evidence" value="ECO:0007669"/>
    <property type="project" value="InterPro"/>
</dbReference>
<dbReference type="EMBL" id="FTLG01000171">
    <property type="protein sequence ID" value="SIP73518.1"/>
    <property type="molecule type" value="Genomic_DNA"/>
</dbReference>
<dbReference type="HAMAP" id="MF_01899">
    <property type="entry name" value="RNase_D"/>
    <property type="match status" value="1"/>
</dbReference>
<reference evidence="10" key="2">
    <citation type="submission" date="2016-12" db="EMBL/GenBank/DDBJ databases">
        <authorList>
            <person name="Gaudriault S."/>
        </authorList>
    </citation>
    <scope>NUCLEOTIDE SEQUENCE [LARGE SCALE GENOMIC DNA]</scope>
    <source>
        <strain evidence="10">HGB1681 (deposited as PTA-6826 in the American Type Culture Collection)</strain>
    </source>
</reference>
<dbReference type="InterPro" id="IPR002121">
    <property type="entry name" value="HRDC_dom"/>
</dbReference>
<evidence type="ECO:0000256" key="2">
    <source>
        <dbReference type="ARBA" id="ARBA00022694"/>
    </source>
</evidence>
<comment type="catalytic activity">
    <reaction evidence="6">
        <text>Exonucleolytic cleavage that removes extra residues from the 3'-terminus of tRNA to produce 5'-mononucleotides.</text>
        <dbReference type="EC" id="3.1.13.5"/>
    </reaction>
</comment>
<keyword evidence="5 6" id="KW-0269">Exonuclease</keyword>
<keyword evidence="4 6" id="KW-0378">Hydrolase</keyword>
<dbReference type="GO" id="GO:0003676">
    <property type="term" value="F:nucleic acid binding"/>
    <property type="evidence" value="ECO:0007669"/>
    <property type="project" value="InterPro"/>
</dbReference>
<dbReference type="NCBIfam" id="NF008089">
    <property type="entry name" value="PRK10829.1"/>
    <property type="match status" value="1"/>
</dbReference>
<evidence type="ECO:0000256" key="5">
    <source>
        <dbReference type="ARBA" id="ARBA00022839"/>
    </source>
</evidence>
<dbReference type="SUPFAM" id="SSF53098">
    <property type="entry name" value="Ribonuclease H-like"/>
    <property type="match status" value="1"/>
</dbReference>
<dbReference type="InterPro" id="IPR012337">
    <property type="entry name" value="RNaseH-like_sf"/>
</dbReference>
<sequence>MFSCNYQLITSDAQLQSICDRAKQHAKIALDTEFVRTRTYYPQLGLIQLFDGEQLSLIDPLEISQWQPFRELLTDPNVVKFIHAGSEDLEVFWNSFQCMPTPIMDTQVLAAFIGHPLSCGFATLVSEYLHVELDKSESRTDWLARPLREKQCEYAAADVYYLLPLADILMTATEQAGYMDAAKDESELIVQRRKEIQLPESAYKDISNAGQLRPRQLACLKKLAAWRLNQARERDLAVNFVIREENLWQVARYMPTSLGELDALGLSGQEIRCHGRRLLAMVTECRDLPDEECPEVIKNLVDYPGYRKAFKEIKSLINQVSESHKFCTELLASRRQINQLLSAHWKLKSSEKLPELLKGWRGKLLAEQITKVLADYPVQ</sequence>
<evidence type="ECO:0000256" key="3">
    <source>
        <dbReference type="ARBA" id="ARBA00022722"/>
    </source>
</evidence>
<dbReference type="EMBL" id="NIBU01000091">
    <property type="protein sequence ID" value="PHM28781.1"/>
    <property type="molecule type" value="Genomic_DNA"/>
</dbReference>
<comment type="similarity">
    <text evidence="6">Belongs to the RNase D family.</text>
</comment>
<dbReference type="InterPro" id="IPR010997">
    <property type="entry name" value="HRDC-like_sf"/>
</dbReference>
<keyword evidence="3 6" id="KW-0540">Nuclease</keyword>
<dbReference type="NCBIfam" id="TIGR01388">
    <property type="entry name" value="rnd"/>
    <property type="match status" value="1"/>
</dbReference>
<dbReference type="AlphaFoldDB" id="A0A1N6MXB4"/>
<dbReference type="InterPro" id="IPR051086">
    <property type="entry name" value="RNase_D-like"/>
</dbReference>
<dbReference type="EC" id="3.1.13.5" evidence="6"/>
<dbReference type="Pfam" id="PF21293">
    <property type="entry name" value="RNAseD_HRDC_C"/>
    <property type="match status" value="1"/>
</dbReference>
<dbReference type="GO" id="GO:0033890">
    <property type="term" value="F:ribonuclease D activity"/>
    <property type="evidence" value="ECO:0007669"/>
    <property type="project" value="UniProtKB-UniRule"/>
</dbReference>
<dbReference type="Proteomes" id="UP000196435">
    <property type="component" value="Unassembled WGS sequence"/>
</dbReference>
<reference evidence="9" key="1">
    <citation type="submission" date="2016-12" db="EMBL/GenBank/DDBJ databases">
        <authorList>
            <person name="Song W.-J."/>
            <person name="Kurnit D.M."/>
        </authorList>
    </citation>
    <scope>NUCLEOTIDE SEQUENCE [LARGE SCALE GENOMIC DNA]</scope>
    <source>
        <strain evidence="9">HGB1681</strain>
    </source>
</reference>
<dbReference type="GO" id="GO:0042780">
    <property type="term" value="P:tRNA 3'-end processing"/>
    <property type="evidence" value="ECO:0007669"/>
    <property type="project" value="UniProtKB-UniRule"/>
</dbReference>
<evidence type="ECO:0000313" key="10">
    <source>
        <dbReference type="Proteomes" id="UP000196435"/>
    </source>
</evidence>
<dbReference type="InterPro" id="IPR006292">
    <property type="entry name" value="RNase_D"/>
</dbReference>
<dbReference type="Gene3D" id="1.10.150.80">
    <property type="entry name" value="HRDC domain"/>
    <property type="match status" value="2"/>
</dbReference>
<dbReference type="Pfam" id="PF00570">
    <property type="entry name" value="HRDC"/>
    <property type="match status" value="1"/>
</dbReference>
<dbReference type="InterPro" id="IPR048579">
    <property type="entry name" value="RNAseD_HRDC_C"/>
</dbReference>
<dbReference type="GO" id="GO:0005737">
    <property type="term" value="C:cytoplasm"/>
    <property type="evidence" value="ECO:0007669"/>
    <property type="project" value="UniProtKB-SubCell"/>
</dbReference>
<evidence type="ECO:0000313" key="11">
    <source>
        <dbReference type="Proteomes" id="UP000224871"/>
    </source>
</evidence>
<comment type="cofactor">
    <cofactor evidence="6">
        <name>a divalent metal cation</name>
        <dbReference type="ChEBI" id="CHEBI:60240"/>
    </cofactor>
</comment>
<dbReference type="PROSITE" id="PS50967">
    <property type="entry name" value="HRDC"/>
    <property type="match status" value="1"/>
</dbReference>
<keyword evidence="11" id="KW-1185">Reference proteome</keyword>
<feature type="domain" description="HRDC" evidence="7">
    <location>
        <begin position="213"/>
        <end position="292"/>
    </location>
</feature>
<reference evidence="8 11" key="3">
    <citation type="journal article" date="2017" name="Nat. Microbiol.">
        <title>Natural product diversity associated with the nematode symbionts Photorhabdus and Xenorhabdus.</title>
        <authorList>
            <person name="Tobias N.J."/>
            <person name="Wolff H."/>
            <person name="Djahanschiri B."/>
            <person name="Grundmann F."/>
            <person name="Kronenwerth M."/>
            <person name="Shi Y.M."/>
            <person name="Simonyi S."/>
            <person name="Grun P."/>
            <person name="Shapiro-Ilan D."/>
            <person name="Pidot S.J."/>
            <person name="Stinear T.P."/>
            <person name="Ebersberger I."/>
            <person name="Bode H.B."/>
        </authorList>
    </citation>
    <scope>NUCLEOTIDE SEQUENCE [LARGE SCALE GENOMIC DNA]</scope>
    <source>
        <strain evidence="8 11">DSM 16336</strain>
    </source>
</reference>
<evidence type="ECO:0000256" key="4">
    <source>
        <dbReference type="ARBA" id="ARBA00022801"/>
    </source>
</evidence>
<dbReference type="FunFam" id="3.30.420.10:FF:000060">
    <property type="entry name" value="Ribonuclease D"/>
    <property type="match status" value="1"/>
</dbReference>
<proteinExistence type="inferred from homology"/>
<gene>
    <name evidence="6 9" type="primary">rnd</name>
    <name evidence="8" type="ORF">Xinn_03788</name>
    <name evidence="9" type="ORF">XIS1_300001</name>
</gene>
<organism evidence="9 10">
    <name type="scientific">Xenorhabdus innexi</name>
    <dbReference type="NCBI Taxonomy" id="290109"/>
    <lineage>
        <taxon>Bacteria</taxon>
        <taxon>Pseudomonadati</taxon>
        <taxon>Pseudomonadota</taxon>
        <taxon>Gammaproteobacteria</taxon>
        <taxon>Enterobacterales</taxon>
        <taxon>Morganellaceae</taxon>
        <taxon>Xenorhabdus</taxon>
    </lineage>
</organism>
<keyword evidence="1 6" id="KW-0963">Cytoplasm</keyword>
<dbReference type="Gene3D" id="3.30.420.10">
    <property type="entry name" value="Ribonuclease H-like superfamily/Ribonuclease H"/>
    <property type="match status" value="1"/>
</dbReference>
<dbReference type="SMART" id="SM00341">
    <property type="entry name" value="HRDC"/>
    <property type="match status" value="1"/>
</dbReference>
<dbReference type="InterPro" id="IPR002562">
    <property type="entry name" value="3'-5'_exonuclease_dom"/>
</dbReference>
<dbReference type="Pfam" id="PF01612">
    <property type="entry name" value="DNA_pol_A_exo1"/>
    <property type="match status" value="1"/>
</dbReference>
<evidence type="ECO:0000313" key="8">
    <source>
        <dbReference type="EMBL" id="PHM28781.1"/>
    </source>
</evidence>
<dbReference type="PANTHER" id="PTHR47649">
    <property type="entry name" value="RIBONUCLEASE D"/>
    <property type="match status" value="1"/>
</dbReference>
<evidence type="ECO:0000259" key="7">
    <source>
        <dbReference type="PROSITE" id="PS50967"/>
    </source>
</evidence>
<protein>
    <recommendedName>
        <fullName evidence="6">Ribonuclease D</fullName>
        <shortName evidence="6">RNase D</shortName>
        <ecNumber evidence="6">3.1.13.5</ecNumber>
    </recommendedName>
</protein>
<keyword evidence="2 6" id="KW-0819">tRNA processing</keyword>
<dbReference type="InterPro" id="IPR044876">
    <property type="entry name" value="HRDC_dom_sf"/>
</dbReference>
<dbReference type="RefSeq" id="WP_169923621.1">
    <property type="nucleotide sequence ID" value="NZ_CAWNQC010000294.1"/>
</dbReference>
<dbReference type="Proteomes" id="UP000224871">
    <property type="component" value="Unassembled WGS sequence"/>
</dbReference>
<dbReference type="GO" id="GO:0000166">
    <property type="term" value="F:nucleotide binding"/>
    <property type="evidence" value="ECO:0007669"/>
    <property type="project" value="InterPro"/>
</dbReference>
<dbReference type="SMART" id="SM00474">
    <property type="entry name" value="35EXOc"/>
    <property type="match status" value="1"/>
</dbReference>
<evidence type="ECO:0000256" key="6">
    <source>
        <dbReference type="HAMAP-Rule" id="MF_01899"/>
    </source>
</evidence>
<dbReference type="SUPFAM" id="SSF47819">
    <property type="entry name" value="HRDC-like"/>
    <property type="match status" value="2"/>
</dbReference>
<dbReference type="CDD" id="cd06142">
    <property type="entry name" value="RNaseD_exo"/>
    <property type="match status" value="1"/>
</dbReference>
<dbReference type="PANTHER" id="PTHR47649:SF1">
    <property type="entry name" value="RIBONUCLEASE D"/>
    <property type="match status" value="1"/>
</dbReference>
<dbReference type="InterPro" id="IPR036397">
    <property type="entry name" value="RNaseH_sf"/>
</dbReference>
<comment type="function">
    <text evidence="6">Exonuclease involved in the 3' processing of various precursor tRNAs. Initiates hydrolysis at the 3'-terminus of an RNA molecule and releases 5'-mononucleotides.</text>
</comment>
<comment type="subcellular location">
    <subcellularLocation>
        <location evidence="6">Cytoplasm</location>
    </subcellularLocation>
</comment>
<evidence type="ECO:0000256" key="1">
    <source>
        <dbReference type="ARBA" id="ARBA00022490"/>
    </source>
</evidence>